<name>A0ABX3KMF7_SALCS</name>
<feature type="domain" description="AB hydrolase-1" evidence="1">
    <location>
        <begin position="42"/>
        <end position="113"/>
    </location>
</feature>
<proteinExistence type="predicted"/>
<comment type="caution">
    <text evidence="2">The sequence shown here is derived from an EMBL/GenBank/DDBJ whole genome shotgun (WGS) entry which is preliminary data.</text>
</comment>
<dbReference type="EMBL" id="MUFR01000068">
    <property type="protein sequence ID" value="OOF32699.1"/>
    <property type="molecule type" value="Genomic_DNA"/>
</dbReference>
<evidence type="ECO:0000259" key="1">
    <source>
        <dbReference type="Pfam" id="PF00561"/>
    </source>
</evidence>
<dbReference type="Gene3D" id="3.40.50.1820">
    <property type="entry name" value="alpha/beta hydrolase"/>
    <property type="match status" value="1"/>
</dbReference>
<evidence type="ECO:0000313" key="3">
    <source>
        <dbReference type="Proteomes" id="UP000189431"/>
    </source>
</evidence>
<dbReference type="Pfam" id="PF00561">
    <property type="entry name" value="Abhydrolase_1"/>
    <property type="match status" value="1"/>
</dbReference>
<reference evidence="3" key="1">
    <citation type="submission" date="2017-01" db="EMBL/GenBank/DDBJ databases">
        <title>Draft genome of the species Salinivibrio costicola subsp. alcaliphilus.</title>
        <authorList>
            <person name="Lopez-Hermoso C."/>
            <person name="De La Haba R."/>
            <person name="Sanchez-Porro C."/>
            <person name="Ventosa A."/>
        </authorList>
    </citation>
    <scope>NUCLEOTIDE SEQUENCE [LARGE SCALE GENOMIC DNA]</scope>
    <source>
        <strain evidence="3">CBH448</strain>
    </source>
</reference>
<dbReference type="InterPro" id="IPR000073">
    <property type="entry name" value="AB_hydrolase_1"/>
</dbReference>
<organism evidence="2 3">
    <name type="scientific">Salinivibrio costicola subsp. alcaliphilus</name>
    <dbReference type="NCBI Taxonomy" id="272773"/>
    <lineage>
        <taxon>Bacteria</taxon>
        <taxon>Pseudomonadati</taxon>
        <taxon>Pseudomonadota</taxon>
        <taxon>Gammaproteobacteria</taxon>
        <taxon>Vibrionales</taxon>
        <taxon>Vibrionaceae</taxon>
        <taxon>Salinivibrio</taxon>
    </lineage>
</organism>
<sequence>MKIVTLHGLYMHGIFLIPLCERLEKQGHQVLNLSYNTLNPDFDEINAKIDAFIGQAPAILIGHSMGGLIIRRYLERQTERLSSGTINVRAVITLGTPHQGAQLARLFGDLGWGGWLFQRSEHLLIPDTVTPWVDLPPLHSLAGDCPFGPAAMLLKKQVCDGTVLVEETKIEGMTSHDVYPVTHIALLFSRRVSDKVSAIIDSYRPACEKAGEPRD</sequence>
<dbReference type="SUPFAM" id="SSF53474">
    <property type="entry name" value="alpha/beta-Hydrolases"/>
    <property type="match status" value="1"/>
</dbReference>
<dbReference type="Proteomes" id="UP000189431">
    <property type="component" value="Unassembled WGS sequence"/>
</dbReference>
<protein>
    <recommendedName>
        <fullName evidence="1">AB hydrolase-1 domain-containing protein</fullName>
    </recommendedName>
</protein>
<dbReference type="InterPro" id="IPR029058">
    <property type="entry name" value="AB_hydrolase_fold"/>
</dbReference>
<dbReference type="RefSeq" id="WP_021024516.1">
    <property type="nucleotide sequence ID" value="NZ_MUFR01000068.1"/>
</dbReference>
<gene>
    <name evidence="2" type="ORF">BZJ21_14725</name>
</gene>
<dbReference type="PANTHER" id="PTHR37946:SF1">
    <property type="entry name" value="SLL1969 PROTEIN"/>
    <property type="match status" value="1"/>
</dbReference>
<dbReference type="PANTHER" id="PTHR37946">
    <property type="entry name" value="SLL1969 PROTEIN"/>
    <property type="match status" value="1"/>
</dbReference>
<accession>A0ABX3KMF7</accession>
<keyword evidence="3" id="KW-1185">Reference proteome</keyword>
<evidence type="ECO:0000313" key="2">
    <source>
        <dbReference type="EMBL" id="OOF32699.1"/>
    </source>
</evidence>